<accession>A0A1S1PJ71</accession>
<evidence type="ECO:0008006" key="3">
    <source>
        <dbReference type="Google" id="ProtNLM"/>
    </source>
</evidence>
<dbReference type="SUPFAM" id="SSF53271">
    <property type="entry name" value="PRTase-like"/>
    <property type="match status" value="1"/>
</dbReference>
<organism evidence="1 2">
    <name type="scientific">Parafrankia soli</name>
    <dbReference type="NCBI Taxonomy" id="2599596"/>
    <lineage>
        <taxon>Bacteria</taxon>
        <taxon>Bacillati</taxon>
        <taxon>Actinomycetota</taxon>
        <taxon>Actinomycetes</taxon>
        <taxon>Frankiales</taxon>
        <taxon>Frankiaceae</taxon>
        <taxon>Parafrankia</taxon>
    </lineage>
</organism>
<gene>
    <name evidence="1" type="ORF">BBK14_27060</name>
</gene>
<sequence length="74" mass="8268">MVRPVAAASVLVIDDTWTSGARAQSAAAALKLAGTSKVGFVGVGRWFNTDFADNAKWLIRRRRTRWNWDRCCLE</sequence>
<proteinExistence type="predicted"/>
<evidence type="ECO:0000313" key="1">
    <source>
        <dbReference type="EMBL" id="OHV21307.1"/>
    </source>
</evidence>
<evidence type="ECO:0000313" key="2">
    <source>
        <dbReference type="Proteomes" id="UP000179769"/>
    </source>
</evidence>
<name>A0A1S1PJ71_9ACTN</name>
<protein>
    <recommendedName>
        <fullName evidence="3">Phosphoribosyltransferase domain-containing protein</fullName>
    </recommendedName>
</protein>
<dbReference type="InterPro" id="IPR029057">
    <property type="entry name" value="PRTase-like"/>
</dbReference>
<comment type="caution">
    <text evidence="1">The sequence shown here is derived from an EMBL/GenBank/DDBJ whole genome shotgun (WGS) entry which is preliminary data.</text>
</comment>
<dbReference type="AlphaFoldDB" id="A0A1S1PJ71"/>
<reference evidence="2" key="1">
    <citation type="submission" date="2016-07" db="EMBL/GenBank/DDBJ databases">
        <title>Frankia sp. NRRL B-16219 Genome sequencing.</title>
        <authorList>
            <person name="Ghodhbane-Gtari F."/>
            <person name="Swanson E."/>
            <person name="Gueddou A."/>
            <person name="Louati M."/>
            <person name="Nouioui I."/>
            <person name="Hezbri K."/>
            <person name="Abebe-Akele F."/>
            <person name="Simpson S."/>
            <person name="Morris K."/>
            <person name="Thomas K."/>
            <person name="Gtari M."/>
            <person name="Tisa L.S."/>
        </authorList>
    </citation>
    <scope>NUCLEOTIDE SEQUENCE [LARGE SCALE GENOMIC DNA]</scope>
    <source>
        <strain evidence="2">NRRL B-16219</strain>
    </source>
</reference>
<dbReference type="EMBL" id="MAXA01000256">
    <property type="protein sequence ID" value="OHV21307.1"/>
    <property type="molecule type" value="Genomic_DNA"/>
</dbReference>
<keyword evidence="2" id="KW-1185">Reference proteome</keyword>
<dbReference type="Proteomes" id="UP000179769">
    <property type="component" value="Unassembled WGS sequence"/>
</dbReference>